<dbReference type="InterPro" id="IPR011701">
    <property type="entry name" value="MFS"/>
</dbReference>
<feature type="transmembrane region" description="Helical" evidence="5">
    <location>
        <begin position="151"/>
        <end position="172"/>
    </location>
</feature>
<dbReference type="InterPro" id="IPR036259">
    <property type="entry name" value="MFS_trans_sf"/>
</dbReference>
<evidence type="ECO:0000256" key="3">
    <source>
        <dbReference type="ARBA" id="ARBA00022989"/>
    </source>
</evidence>
<dbReference type="RefSeq" id="WP_061124226.1">
    <property type="nucleotide sequence ID" value="NZ_FCOF02000008.1"/>
</dbReference>
<reference evidence="7" key="1">
    <citation type="submission" date="2016-01" db="EMBL/GenBank/DDBJ databases">
        <authorList>
            <person name="Peeters C."/>
        </authorList>
    </citation>
    <scope>NUCLEOTIDE SEQUENCE [LARGE SCALE GENOMIC DNA]</scope>
    <source>
        <strain evidence="7">LMG 29318</strain>
    </source>
</reference>
<feature type="transmembrane region" description="Helical" evidence="5">
    <location>
        <begin position="297"/>
        <end position="315"/>
    </location>
</feature>
<dbReference type="Proteomes" id="UP000054870">
    <property type="component" value="Unassembled WGS sequence"/>
</dbReference>
<dbReference type="AlphaFoldDB" id="A0A158AJX5"/>
<feature type="transmembrane region" description="Helical" evidence="5">
    <location>
        <begin position="178"/>
        <end position="200"/>
    </location>
</feature>
<feature type="transmembrane region" description="Helical" evidence="5">
    <location>
        <begin position="61"/>
        <end position="81"/>
    </location>
</feature>
<name>A0A158AJX5_9BURK</name>
<dbReference type="PROSITE" id="PS50850">
    <property type="entry name" value="MFS"/>
    <property type="match status" value="1"/>
</dbReference>
<gene>
    <name evidence="7" type="ORF">AWB75_02316</name>
</gene>
<dbReference type="PANTHER" id="PTHR23508:SF10">
    <property type="entry name" value="CARBOXYLIC ACID TRANSPORTER PROTEIN HOMOLOG"/>
    <property type="match status" value="1"/>
</dbReference>
<feature type="transmembrane region" description="Helical" evidence="5">
    <location>
        <begin position="321"/>
        <end position="345"/>
    </location>
</feature>
<feature type="transmembrane region" description="Helical" evidence="5">
    <location>
        <begin position="357"/>
        <end position="378"/>
    </location>
</feature>
<evidence type="ECO:0000256" key="4">
    <source>
        <dbReference type="ARBA" id="ARBA00023136"/>
    </source>
</evidence>
<keyword evidence="4 5" id="KW-0472">Membrane</keyword>
<feature type="transmembrane region" description="Helical" evidence="5">
    <location>
        <begin position="233"/>
        <end position="251"/>
    </location>
</feature>
<feature type="transmembrane region" description="Helical" evidence="5">
    <location>
        <begin position="93"/>
        <end position="111"/>
    </location>
</feature>
<feature type="transmembrane region" description="Helical" evidence="5">
    <location>
        <begin position="117"/>
        <end position="139"/>
    </location>
</feature>
<dbReference type="GO" id="GO:0046943">
    <property type="term" value="F:carboxylic acid transmembrane transporter activity"/>
    <property type="evidence" value="ECO:0007669"/>
    <property type="project" value="TreeGrafter"/>
</dbReference>
<dbReference type="Pfam" id="PF07690">
    <property type="entry name" value="MFS_1"/>
    <property type="match status" value="1"/>
</dbReference>
<comment type="caution">
    <text evidence="7">The sequence shown here is derived from an EMBL/GenBank/DDBJ whole genome shotgun (WGS) entry which is preliminary data.</text>
</comment>
<feature type="transmembrane region" description="Helical" evidence="5">
    <location>
        <begin position="390"/>
        <end position="409"/>
    </location>
</feature>
<evidence type="ECO:0000256" key="2">
    <source>
        <dbReference type="ARBA" id="ARBA00022692"/>
    </source>
</evidence>
<dbReference type="InterPro" id="IPR020846">
    <property type="entry name" value="MFS_dom"/>
</dbReference>
<dbReference type="OrthoDB" id="4474610at2"/>
<dbReference type="EMBL" id="FCOF02000008">
    <property type="protein sequence ID" value="SAK58138.1"/>
    <property type="molecule type" value="Genomic_DNA"/>
</dbReference>
<feature type="transmembrane region" description="Helical" evidence="5">
    <location>
        <begin position="26"/>
        <end position="49"/>
    </location>
</feature>
<keyword evidence="2 5" id="KW-0812">Transmembrane</keyword>
<comment type="subcellular location">
    <subcellularLocation>
        <location evidence="1">Membrane</location>
        <topology evidence="1">Multi-pass membrane protein</topology>
    </subcellularLocation>
</comment>
<evidence type="ECO:0000259" key="6">
    <source>
        <dbReference type="PROSITE" id="PS50850"/>
    </source>
</evidence>
<organism evidence="7 8">
    <name type="scientific">Caballeronia catudaia</name>
    <dbReference type="NCBI Taxonomy" id="1777136"/>
    <lineage>
        <taxon>Bacteria</taxon>
        <taxon>Pseudomonadati</taxon>
        <taxon>Pseudomonadota</taxon>
        <taxon>Betaproteobacteria</taxon>
        <taxon>Burkholderiales</taxon>
        <taxon>Burkholderiaceae</taxon>
        <taxon>Caballeronia</taxon>
    </lineage>
</organism>
<feature type="transmembrane region" description="Helical" evidence="5">
    <location>
        <begin position="271"/>
        <end position="290"/>
    </location>
</feature>
<dbReference type="SUPFAM" id="SSF103473">
    <property type="entry name" value="MFS general substrate transporter"/>
    <property type="match status" value="1"/>
</dbReference>
<evidence type="ECO:0000313" key="7">
    <source>
        <dbReference type="EMBL" id="SAK58138.1"/>
    </source>
</evidence>
<accession>A0A158AJX5</accession>
<dbReference type="Gene3D" id="1.20.1250.20">
    <property type="entry name" value="MFS general substrate transporter like domains"/>
    <property type="match status" value="2"/>
</dbReference>
<keyword evidence="3 5" id="KW-1133">Transmembrane helix</keyword>
<sequence length="426" mass="45875">MQRDIAIAQEGARRWYRDISWTQWRVLIAAWGVWVNDALDFLAITFVLRDIATAFNVSLDTASLLLLATYGVRWIGGLLFGGLSDRIGRKIPLLITLTWFTLGAVATGLSWSFAALVVFRLLLGFGMAPGFSLGAAMVAESWPEKHRAIGIGILDTGWGVGAIGAALAYEFIYPHFGWRGMFFIGLPPSIVLALFIIFCVPESQAWKKARPAAAVTWRSNPVVDLFSKYPKRVSYLALLIFVLCFGSWPFQALLPTYLRAAGLAPAAVSQITMASAIGQILGFVASGFIAERLGRRMAISVMIGIGALFVAGVILSTGNIALAAACAFVSGFFLIGSSGIWGTVLTENLPRDVRASGVGFLYNFGVIGGGIAPFIVLSTMHRFGFTMPDAIIGFTIVAAIAGMVVIRFVRETKGLSLDEIDRETNG</sequence>
<feature type="domain" description="Major facilitator superfamily (MFS) profile" evidence="6">
    <location>
        <begin position="26"/>
        <end position="413"/>
    </location>
</feature>
<keyword evidence="8" id="KW-1185">Reference proteome</keyword>
<evidence type="ECO:0000313" key="8">
    <source>
        <dbReference type="Proteomes" id="UP000054870"/>
    </source>
</evidence>
<evidence type="ECO:0000256" key="5">
    <source>
        <dbReference type="SAM" id="Phobius"/>
    </source>
</evidence>
<dbReference type="GO" id="GO:0005886">
    <property type="term" value="C:plasma membrane"/>
    <property type="evidence" value="ECO:0007669"/>
    <property type="project" value="TreeGrafter"/>
</dbReference>
<dbReference type="PANTHER" id="PTHR23508">
    <property type="entry name" value="CARBOXYLIC ACID TRANSPORTER PROTEIN HOMOLOG"/>
    <property type="match status" value="1"/>
</dbReference>
<evidence type="ECO:0000256" key="1">
    <source>
        <dbReference type="ARBA" id="ARBA00004141"/>
    </source>
</evidence>
<protein>
    <submittedName>
        <fullName evidence="7">Major facilitator transporter</fullName>
    </submittedName>
</protein>
<proteinExistence type="predicted"/>